<sequence length="188" mass="22040">MEISLIRHGRSLLNDNQRKNCEEFKEWVNDYNSNGVIEENDFPHTTQQKVAHAKVFITSDLKRSIDSARLLRNNPYMITDPLFREVEMPIPSTKLLNIKVSPQMWSVLFRCMWFSGYSNNSESYKHAKLRSKRAANQLIEYAERYHTVVVVGHGFFNMLIAKELLTRGWEGKKIKNSKHWSVSSYTLQ</sequence>
<name>A0ABT3DFP8_9BACI</name>
<protein>
    <submittedName>
        <fullName evidence="1">Histidine phosphatase family protein</fullName>
    </submittedName>
</protein>
<dbReference type="Gene3D" id="3.40.50.1240">
    <property type="entry name" value="Phosphoglycerate mutase-like"/>
    <property type="match status" value="1"/>
</dbReference>
<dbReference type="Proteomes" id="UP001526147">
    <property type="component" value="Unassembled WGS sequence"/>
</dbReference>
<reference evidence="1 2" key="1">
    <citation type="submission" date="2022-10" db="EMBL/GenBank/DDBJ databases">
        <title>Draft genome assembly of moderately radiation resistant bacterium Metabacillus halosaccharovorans.</title>
        <authorList>
            <person name="Pal S."/>
            <person name="Gopinathan A."/>
        </authorList>
    </citation>
    <scope>NUCLEOTIDE SEQUENCE [LARGE SCALE GENOMIC DNA]</scope>
    <source>
        <strain evidence="1 2">VITHBRA001</strain>
    </source>
</reference>
<dbReference type="InterPro" id="IPR029033">
    <property type="entry name" value="His_PPase_superfam"/>
</dbReference>
<comment type="caution">
    <text evidence="1">The sequence shown here is derived from an EMBL/GenBank/DDBJ whole genome shotgun (WGS) entry which is preliminary data.</text>
</comment>
<dbReference type="InterPro" id="IPR013078">
    <property type="entry name" value="His_Pase_superF_clade-1"/>
</dbReference>
<accession>A0ABT3DFP8</accession>
<dbReference type="EMBL" id="JAOYEY010000035">
    <property type="protein sequence ID" value="MCV9885890.1"/>
    <property type="molecule type" value="Genomic_DNA"/>
</dbReference>
<evidence type="ECO:0000313" key="1">
    <source>
        <dbReference type="EMBL" id="MCV9885890.1"/>
    </source>
</evidence>
<gene>
    <name evidence="1" type="ORF">OIH86_09495</name>
</gene>
<proteinExistence type="predicted"/>
<dbReference type="SUPFAM" id="SSF53254">
    <property type="entry name" value="Phosphoglycerate mutase-like"/>
    <property type="match status" value="1"/>
</dbReference>
<keyword evidence="2" id="KW-1185">Reference proteome</keyword>
<evidence type="ECO:0000313" key="2">
    <source>
        <dbReference type="Proteomes" id="UP001526147"/>
    </source>
</evidence>
<organism evidence="1 2">
    <name type="scientific">Metabacillus halosaccharovorans</name>
    <dbReference type="NCBI Taxonomy" id="930124"/>
    <lineage>
        <taxon>Bacteria</taxon>
        <taxon>Bacillati</taxon>
        <taxon>Bacillota</taxon>
        <taxon>Bacilli</taxon>
        <taxon>Bacillales</taxon>
        <taxon>Bacillaceae</taxon>
        <taxon>Metabacillus</taxon>
    </lineage>
</organism>
<dbReference type="Pfam" id="PF00300">
    <property type="entry name" value="His_Phos_1"/>
    <property type="match status" value="1"/>
</dbReference>
<dbReference type="RefSeq" id="WP_264142589.1">
    <property type="nucleotide sequence ID" value="NZ_JAOYEY010000035.1"/>
</dbReference>